<dbReference type="PANTHER" id="PTHR33463">
    <property type="entry name" value="NB-ARC DOMAIN-CONTAINING PROTEIN-RELATED"/>
    <property type="match status" value="1"/>
</dbReference>
<proteinExistence type="predicted"/>
<dbReference type="Proteomes" id="UP000596660">
    <property type="component" value="Unplaced"/>
</dbReference>
<evidence type="ECO:0000313" key="4">
    <source>
        <dbReference type="EnsemblPlants" id="AUR62025631-RA:cds"/>
    </source>
</evidence>
<dbReference type="GO" id="GO:0005524">
    <property type="term" value="F:ATP binding"/>
    <property type="evidence" value="ECO:0007669"/>
    <property type="project" value="UniProtKB-KW"/>
</dbReference>
<evidence type="ECO:0000256" key="2">
    <source>
        <dbReference type="ARBA" id="ARBA00022840"/>
    </source>
</evidence>
<evidence type="ECO:0000256" key="1">
    <source>
        <dbReference type="ARBA" id="ARBA00022821"/>
    </source>
</evidence>
<dbReference type="OMA" id="IEHADEW"/>
<dbReference type="OrthoDB" id="664960at2759"/>
<reference evidence="4" key="2">
    <citation type="submission" date="2021-03" db="UniProtKB">
        <authorList>
            <consortium name="EnsemblPlants"/>
        </authorList>
    </citation>
    <scope>IDENTIFICATION</scope>
</reference>
<organism evidence="4 5">
    <name type="scientific">Chenopodium quinoa</name>
    <name type="common">Quinoa</name>
    <dbReference type="NCBI Taxonomy" id="63459"/>
    <lineage>
        <taxon>Eukaryota</taxon>
        <taxon>Viridiplantae</taxon>
        <taxon>Streptophyta</taxon>
        <taxon>Embryophyta</taxon>
        <taxon>Tracheophyta</taxon>
        <taxon>Spermatophyta</taxon>
        <taxon>Magnoliopsida</taxon>
        <taxon>eudicotyledons</taxon>
        <taxon>Gunneridae</taxon>
        <taxon>Pentapetalae</taxon>
        <taxon>Caryophyllales</taxon>
        <taxon>Chenopodiaceae</taxon>
        <taxon>Chenopodioideae</taxon>
        <taxon>Atripliceae</taxon>
        <taxon>Chenopodium</taxon>
    </lineage>
</organism>
<dbReference type="GO" id="GO:0006952">
    <property type="term" value="P:defense response"/>
    <property type="evidence" value="ECO:0007669"/>
    <property type="project" value="UniProtKB-KW"/>
</dbReference>
<keyword evidence="2" id="KW-0547">Nucleotide-binding</keyword>
<dbReference type="SUPFAM" id="SSF52540">
    <property type="entry name" value="P-loop containing nucleoside triphosphate hydrolases"/>
    <property type="match status" value="1"/>
</dbReference>
<dbReference type="GO" id="GO:0043531">
    <property type="term" value="F:ADP binding"/>
    <property type="evidence" value="ECO:0007669"/>
    <property type="project" value="InterPro"/>
</dbReference>
<dbReference type="InterPro" id="IPR027417">
    <property type="entry name" value="P-loop_NTPase"/>
</dbReference>
<sequence length="413" mass="46463">MEVGAIFMGIFGVLSYLSGVASLDERKRILLNKTDYLVARMQDIKREISYIQGKKRKRDHAIWDWMADGEKLVEKARCVLREVGKWRGFLVGDARMRWNVSKLIDDMRDHDKIGVVLLNQALSDARGLCHGLHLPVKQVVGQEASETLDQLKLLLEGDKAGRIAIHGEKGIGKTFLMKHLHNYALGRFDYVFWVSSPDKFTVKCVQDAVAAVVKCDLSSDDLNVRAAMLRHKLAGLGSFAIFLDGVADVHESDISMDLIGIIVPAAGSKCKVVLSTSTLRWRMFKRFAAVKVERLSEDAAWQLFKLETGIGKDFVSSLVDMPRLLVKTCCGLPHKIVNLATYMCGKVDPREWRYELSQSGCHELENKFPIIPELERENKRLKKDIIHSPMSLGWVESAGLQMSVLQEACLIIL</sequence>
<keyword evidence="1" id="KW-0611">Plant defense</keyword>
<dbReference type="Pfam" id="PF00931">
    <property type="entry name" value="NB-ARC"/>
    <property type="match status" value="1"/>
</dbReference>
<dbReference type="InterPro" id="IPR050905">
    <property type="entry name" value="Plant_NBS-LRR"/>
</dbReference>
<dbReference type="Gramene" id="AUR62025631-RA">
    <property type="protein sequence ID" value="AUR62025631-RA:cds"/>
    <property type="gene ID" value="AUR62025631"/>
</dbReference>
<dbReference type="Gene3D" id="1.10.8.430">
    <property type="entry name" value="Helical domain of apoptotic protease-activating factors"/>
    <property type="match status" value="1"/>
</dbReference>
<dbReference type="PANTHER" id="PTHR33463:SF187">
    <property type="entry name" value="AND NB-ARC DOMAIN DISEASE RESISTANCE PROTEIN, PUTATIVE-RELATED"/>
    <property type="match status" value="1"/>
</dbReference>
<dbReference type="InterPro" id="IPR042197">
    <property type="entry name" value="Apaf_helical"/>
</dbReference>
<feature type="domain" description="NB-ARC" evidence="3">
    <location>
        <begin position="152"/>
        <end position="307"/>
    </location>
</feature>
<name>A0A803M9Q5_CHEQI</name>
<dbReference type="AlphaFoldDB" id="A0A803M9Q5"/>
<keyword evidence="5" id="KW-1185">Reference proteome</keyword>
<reference evidence="4" key="1">
    <citation type="journal article" date="2017" name="Nature">
        <title>The genome of Chenopodium quinoa.</title>
        <authorList>
            <person name="Jarvis D.E."/>
            <person name="Ho Y.S."/>
            <person name="Lightfoot D.J."/>
            <person name="Schmoeckel S.M."/>
            <person name="Li B."/>
            <person name="Borm T.J.A."/>
            <person name="Ohyanagi H."/>
            <person name="Mineta K."/>
            <person name="Michell C.T."/>
            <person name="Saber N."/>
            <person name="Kharbatia N.M."/>
            <person name="Rupper R.R."/>
            <person name="Sharp A.R."/>
            <person name="Dally N."/>
            <person name="Boughton B.A."/>
            <person name="Woo Y.H."/>
            <person name="Gao G."/>
            <person name="Schijlen E.G.W.M."/>
            <person name="Guo X."/>
            <person name="Momin A.A."/>
            <person name="Negrao S."/>
            <person name="Al-Babili S."/>
            <person name="Gehring C."/>
            <person name="Roessner U."/>
            <person name="Jung C."/>
            <person name="Murphy K."/>
            <person name="Arold S.T."/>
            <person name="Gojobori T."/>
            <person name="van der Linden C.G."/>
            <person name="van Loo E.N."/>
            <person name="Jellen E.N."/>
            <person name="Maughan P.J."/>
            <person name="Tester M."/>
        </authorList>
    </citation>
    <scope>NUCLEOTIDE SEQUENCE [LARGE SCALE GENOMIC DNA]</scope>
    <source>
        <strain evidence="4">cv. PI 614886</strain>
    </source>
</reference>
<evidence type="ECO:0000259" key="3">
    <source>
        <dbReference type="Pfam" id="PF00931"/>
    </source>
</evidence>
<dbReference type="RefSeq" id="XP_021761890.1">
    <property type="nucleotide sequence ID" value="XM_021906198.1"/>
</dbReference>
<protein>
    <recommendedName>
        <fullName evidence="3">NB-ARC domain-containing protein</fullName>
    </recommendedName>
</protein>
<accession>A0A803M9Q5</accession>
<dbReference type="KEGG" id="cqi:110726721"/>
<dbReference type="InterPro" id="IPR002182">
    <property type="entry name" value="NB-ARC"/>
</dbReference>
<dbReference type="EnsemblPlants" id="AUR62025631-RA">
    <property type="protein sequence ID" value="AUR62025631-RA:cds"/>
    <property type="gene ID" value="AUR62025631"/>
</dbReference>
<evidence type="ECO:0000313" key="5">
    <source>
        <dbReference type="Proteomes" id="UP000596660"/>
    </source>
</evidence>
<dbReference type="RefSeq" id="XP_021761891.1">
    <property type="nucleotide sequence ID" value="XM_021906199.1"/>
</dbReference>
<keyword evidence="2" id="KW-0067">ATP-binding</keyword>
<dbReference type="Gene3D" id="3.40.50.300">
    <property type="entry name" value="P-loop containing nucleotide triphosphate hydrolases"/>
    <property type="match status" value="1"/>
</dbReference>
<gene>
    <name evidence="4" type="primary">LOC110726721</name>
</gene>
<dbReference type="GeneID" id="110726721"/>